<protein>
    <recommendedName>
        <fullName evidence="4">Copper transporter</fullName>
    </recommendedName>
</protein>
<evidence type="ECO:0000256" key="1">
    <source>
        <dbReference type="SAM" id="Phobius"/>
    </source>
</evidence>
<feature type="transmembrane region" description="Helical" evidence="1">
    <location>
        <begin position="37"/>
        <end position="61"/>
    </location>
</feature>
<dbReference type="AlphaFoldDB" id="A0A1L9UP95"/>
<dbReference type="VEuPathDB" id="FungiDB:ASPBRDRAFT_194275"/>
<keyword evidence="1" id="KW-0812">Transmembrane</keyword>
<dbReference type="Proteomes" id="UP000184499">
    <property type="component" value="Unassembled WGS sequence"/>
</dbReference>
<organism evidence="2 3">
    <name type="scientific">Aspergillus brasiliensis (strain CBS 101740 / IMI 381727 / IBT 21946)</name>
    <dbReference type="NCBI Taxonomy" id="767769"/>
    <lineage>
        <taxon>Eukaryota</taxon>
        <taxon>Fungi</taxon>
        <taxon>Dikarya</taxon>
        <taxon>Ascomycota</taxon>
        <taxon>Pezizomycotina</taxon>
        <taxon>Eurotiomycetes</taxon>
        <taxon>Eurotiomycetidae</taxon>
        <taxon>Eurotiales</taxon>
        <taxon>Aspergillaceae</taxon>
        <taxon>Aspergillus</taxon>
        <taxon>Aspergillus subgen. Circumdati</taxon>
    </lineage>
</organism>
<accession>A0A1L9UP95</accession>
<dbReference type="RefSeq" id="XP_067480567.1">
    <property type="nucleotide sequence ID" value="XM_067620730.1"/>
</dbReference>
<dbReference type="EMBL" id="KV878682">
    <property type="protein sequence ID" value="OJJ73319.1"/>
    <property type="molecule type" value="Genomic_DNA"/>
</dbReference>
<proteinExistence type="predicted"/>
<name>A0A1L9UP95_ASPBC</name>
<evidence type="ECO:0008006" key="4">
    <source>
        <dbReference type="Google" id="ProtNLM"/>
    </source>
</evidence>
<keyword evidence="3" id="KW-1185">Reference proteome</keyword>
<keyword evidence="1" id="KW-1133">Transmembrane helix</keyword>
<evidence type="ECO:0000313" key="2">
    <source>
        <dbReference type="EMBL" id="OJJ73319.1"/>
    </source>
</evidence>
<gene>
    <name evidence="2" type="ORF">ASPBRDRAFT_194275</name>
</gene>
<sequence>MQLLPSFARWPSATCRLVELPGHPVADPVNPDCLWRWVIFCLAWMTIFDLAAVALMIAWYYTRYALYTTPTAKEAWVAWEGRHRAAQVSAHPAGIEPSECKKCS</sequence>
<reference evidence="3" key="1">
    <citation type="journal article" date="2017" name="Genome Biol.">
        <title>Comparative genomics reveals high biological diversity and specific adaptations in the industrially and medically important fungal genus Aspergillus.</title>
        <authorList>
            <person name="de Vries R.P."/>
            <person name="Riley R."/>
            <person name="Wiebenga A."/>
            <person name="Aguilar-Osorio G."/>
            <person name="Amillis S."/>
            <person name="Uchima C.A."/>
            <person name="Anderluh G."/>
            <person name="Asadollahi M."/>
            <person name="Askin M."/>
            <person name="Barry K."/>
            <person name="Battaglia E."/>
            <person name="Bayram O."/>
            <person name="Benocci T."/>
            <person name="Braus-Stromeyer S.A."/>
            <person name="Caldana C."/>
            <person name="Canovas D."/>
            <person name="Cerqueira G.C."/>
            <person name="Chen F."/>
            <person name="Chen W."/>
            <person name="Choi C."/>
            <person name="Clum A."/>
            <person name="Dos Santos R.A."/>
            <person name="Damasio A.R."/>
            <person name="Diallinas G."/>
            <person name="Emri T."/>
            <person name="Fekete E."/>
            <person name="Flipphi M."/>
            <person name="Freyberg S."/>
            <person name="Gallo A."/>
            <person name="Gournas C."/>
            <person name="Habgood R."/>
            <person name="Hainaut M."/>
            <person name="Harispe M.L."/>
            <person name="Henrissat B."/>
            <person name="Hilden K.S."/>
            <person name="Hope R."/>
            <person name="Hossain A."/>
            <person name="Karabika E."/>
            <person name="Karaffa L."/>
            <person name="Karanyi Z."/>
            <person name="Krasevec N."/>
            <person name="Kuo A."/>
            <person name="Kusch H."/>
            <person name="LaButti K."/>
            <person name="Lagendijk E.L."/>
            <person name="Lapidus A."/>
            <person name="Levasseur A."/>
            <person name="Lindquist E."/>
            <person name="Lipzen A."/>
            <person name="Logrieco A.F."/>
            <person name="MacCabe A."/>
            <person name="Maekelae M.R."/>
            <person name="Malavazi I."/>
            <person name="Melin P."/>
            <person name="Meyer V."/>
            <person name="Mielnichuk N."/>
            <person name="Miskei M."/>
            <person name="Molnar A.P."/>
            <person name="Mule G."/>
            <person name="Ngan C.Y."/>
            <person name="Orejas M."/>
            <person name="Orosz E."/>
            <person name="Ouedraogo J.P."/>
            <person name="Overkamp K.M."/>
            <person name="Park H.-S."/>
            <person name="Perrone G."/>
            <person name="Piumi F."/>
            <person name="Punt P.J."/>
            <person name="Ram A.F."/>
            <person name="Ramon A."/>
            <person name="Rauscher S."/>
            <person name="Record E."/>
            <person name="Riano-Pachon D.M."/>
            <person name="Robert V."/>
            <person name="Roehrig J."/>
            <person name="Ruller R."/>
            <person name="Salamov A."/>
            <person name="Salih N.S."/>
            <person name="Samson R.A."/>
            <person name="Sandor E."/>
            <person name="Sanguinetti M."/>
            <person name="Schuetze T."/>
            <person name="Sepcic K."/>
            <person name="Shelest E."/>
            <person name="Sherlock G."/>
            <person name="Sophianopoulou V."/>
            <person name="Squina F.M."/>
            <person name="Sun H."/>
            <person name="Susca A."/>
            <person name="Todd R.B."/>
            <person name="Tsang A."/>
            <person name="Unkles S.E."/>
            <person name="van de Wiele N."/>
            <person name="van Rossen-Uffink D."/>
            <person name="Oliveira J.V."/>
            <person name="Vesth T.C."/>
            <person name="Visser J."/>
            <person name="Yu J.-H."/>
            <person name="Zhou M."/>
            <person name="Andersen M.R."/>
            <person name="Archer D.B."/>
            <person name="Baker S.E."/>
            <person name="Benoit I."/>
            <person name="Brakhage A.A."/>
            <person name="Braus G.H."/>
            <person name="Fischer R."/>
            <person name="Frisvad J.C."/>
            <person name="Goldman G.H."/>
            <person name="Houbraken J."/>
            <person name="Oakley B."/>
            <person name="Pocsi I."/>
            <person name="Scazzocchio C."/>
            <person name="Seiboth B."/>
            <person name="vanKuyk P.A."/>
            <person name="Wortman J."/>
            <person name="Dyer P.S."/>
            <person name="Grigoriev I.V."/>
        </authorList>
    </citation>
    <scope>NUCLEOTIDE SEQUENCE [LARGE SCALE GENOMIC DNA]</scope>
    <source>
        <strain evidence="3">CBS 101740 / IMI 381727 / IBT 21946</strain>
    </source>
</reference>
<evidence type="ECO:0000313" key="3">
    <source>
        <dbReference type="Proteomes" id="UP000184499"/>
    </source>
</evidence>
<dbReference type="GeneID" id="93573218"/>
<keyword evidence="1" id="KW-0472">Membrane</keyword>